<dbReference type="Gene3D" id="1.10.3680.10">
    <property type="entry name" value="TerB-like"/>
    <property type="match status" value="1"/>
</dbReference>
<dbReference type="InterPro" id="IPR029024">
    <property type="entry name" value="TerB-like"/>
</dbReference>
<reference evidence="2 3" key="1">
    <citation type="submission" date="2016-10" db="EMBL/GenBank/DDBJ databases">
        <authorList>
            <person name="de Groot N.N."/>
        </authorList>
    </citation>
    <scope>NUCLEOTIDE SEQUENCE [LARGE SCALE GENOMIC DNA]</scope>
    <source>
        <strain evidence="2 3">DSM 17925</strain>
    </source>
</reference>
<feature type="domain" description="Co-chaperone DjlA N-terminal" evidence="1">
    <location>
        <begin position="23"/>
        <end position="137"/>
    </location>
</feature>
<proteinExistence type="predicted"/>
<accession>A0A1I0Q6I2</accession>
<dbReference type="RefSeq" id="WP_089992720.1">
    <property type="nucleotide sequence ID" value="NZ_FOIZ01000001.1"/>
</dbReference>
<dbReference type="CDD" id="cd07313">
    <property type="entry name" value="terB_like_2"/>
    <property type="match status" value="1"/>
</dbReference>
<gene>
    <name evidence="2" type="ORF">SAMN04488515_1703</name>
</gene>
<evidence type="ECO:0000259" key="1">
    <source>
        <dbReference type="Pfam" id="PF05099"/>
    </source>
</evidence>
<evidence type="ECO:0000313" key="3">
    <source>
        <dbReference type="Proteomes" id="UP000199167"/>
    </source>
</evidence>
<name>A0A1I0Q6I2_9RHOB</name>
<protein>
    <submittedName>
        <fullName evidence="2">Uncharacterized conserved protein, tellurite resistance protein B (TerB) family</fullName>
    </submittedName>
</protein>
<dbReference type="AlphaFoldDB" id="A0A1I0Q6I2"/>
<dbReference type="SUPFAM" id="SSF158682">
    <property type="entry name" value="TerB-like"/>
    <property type="match status" value="1"/>
</dbReference>
<organism evidence="2 3">
    <name type="scientific">Cognatiyoonia koreensis</name>
    <dbReference type="NCBI Taxonomy" id="364200"/>
    <lineage>
        <taxon>Bacteria</taxon>
        <taxon>Pseudomonadati</taxon>
        <taxon>Pseudomonadota</taxon>
        <taxon>Alphaproteobacteria</taxon>
        <taxon>Rhodobacterales</taxon>
        <taxon>Paracoccaceae</taxon>
        <taxon>Cognatiyoonia</taxon>
    </lineage>
</organism>
<dbReference type="InterPro" id="IPR007791">
    <property type="entry name" value="DjlA_N"/>
</dbReference>
<dbReference type="OrthoDB" id="5402150at2"/>
<evidence type="ECO:0000313" key="2">
    <source>
        <dbReference type="EMBL" id="SEW22532.1"/>
    </source>
</evidence>
<dbReference type="EMBL" id="FOIZ01000001">
    <property type="protein sequence ID" value="SEW22532.1"/>
    <property type="molecule type" value="Genomic_DNA"/>
</dbReference>
<dbReference type="Pfam" id="PF05099">
    <property type="entry name" value="TerB"/>
    <property type="match status" value="1"/>
</dbReference>
<dbReference type="Proteomes" id="UP000199167">
    <property type="component" value="Unassembled WGS sequence"/>
</dbReference>
<keyword evidence="3" id="KW-1185">Reference proteome</keyword>
<sequence>MFADLIRRLTAPAPEQMPDDDARLALGALLVRIARADGDYANVEKDTIQHVLSKRYGLDDASALLAECEALEAEAPDTVRFTRAIKDAVAYEDRLGVVASMWEVVLADGVREEHENQLMRLVPPMIGVEDQDSHAARRRIEDQRKG</sequence>
<dbReference type="STRING" id="364200.SAMN04488515_1703"/>